<evidence type="ECO:0000256" key="1">
    <source>
        <dbReference type="ARBA" id="ARBA00022518"/>
    </source>
</evidence>
<dbReference type="GO" id="GO:0039687">
    <property type="term" value="P:viral DNA strand displacement replication"/>
    <property type="evidence" value="ECO:0007669"/>
    <property type="project" value="UniProtKB-UniRule"/>
</dbReference>
<dbReference type="Gene3D" id="1.10.269.10">
    <property type="entry name" value="Adenovirus DNA-binding, N-terminal domain"/>
    <property type="match status" value="1"/>
</dbReference>
<dbReference type="SUPFAM" id="SSF57917">
    <property type="entry name" value="Zn-binding domains of ADDBP"/>
    <property type="match status" value="2"/>
</dbReference>
<feature type="domain" description="Adenovirus DNA-binding zinc-binding" evidence="13">
    <location>
        <begin position="191"/>
        <end position="292"/>
    </location>
</feature>
<name>A0A1X7MMJ7_9ADEN</name>
<feature type="binding site" evidence="10">
    <location>
        <position position="195"/>
    </location>
    <ligand>
        <name>Zn(2+)</name>
        <dbReference type="ChEBI" id="CHEBI:29105"/>
        <label>1</label>
    </ligand>
</feature>
<evidence type="ECO:0000256" key="9">
    <source>
        <dbReference type="ARBA" id="ARBA00023125"/>
    </source>
</evidence>
<dbReference type="HAMAP" id="MF_04054">
    <property type="entry name" value="ADV_DNB2"/>
    <property type="match status" value="1"/>
</dbReference>
<comment type="subcellular location">
    <subcellularLocation>
        <location evidence="10">Host nucleus</location>
    </subcellularLocation>
    <text evidence="10">Accumulates in infected cells.</text>
</comment>
<keyword evidence="8 10" id="KW-1194">Viral DNA replication</keyword>
<dbReference type="InterPro" id="IPR036362">
    <property type="entry name" value="Adenovirus_DNA-bd_N_sf"/>
</dbReference>
<comment type="domain">
    <text evidence="10">The C-terminal arm bridges DBP molecules together, thereby creating a chain.</text>
</comment>
<feature type="binding site" evidence="10">
    <location>
        <position position="193"/>
    </location>
    <ligand>
        <name>Zn(2+)</name>
        <dbReference type="ChEBI" id="CHEBI:29105"/>
        <label>1</label>
    </ligand>
</feature>
<feature type="binding site" evidence="10">
    <location>
        <position position="359"/>
    </location>
    <ligand>
        <name>Zn(2+)</name>
        <dbReference type="ChEBI" id="CHEBI:29105"/>
        <label>2</label>
    </ligand>
</feature>
<evidence type="ECO:0000256" key="11">
    <source>
        <dbReference type="SAM" id="MobiDB-lite"/>
    </source>
</evidence>
<dbReference type="GO" id="GO:0006260">
    <property type="term" value="P:DNA replication"/>
    <property type="evidence" value="ECO:0007669"/>
    <property type="project" value="UniProtKB-KW"/>
</dbReference>
<evidence type="ECO:0000256" key="10">
    <source>
        <dbReference type="HAMAP-Rule" id="MF_04054"/>
    </source>
</evidence>
<protein>
    <recommendedName>
        <fullName evidence="10">DNA-binding protein</fullName>
        <shortName evidence="10">DBP</shortName>
    </recommendedName>
    <alternativeName>
        <fullName evidence="10">Early 2A protein</fullName>
    </alternativeName>
    <alternativeName>
        <fullName evidence="10">Early E2A DNA-binding protein</fullName>
    </alternativeName>
</protein>
<dbReference type="GO" id="GO:0006351">
    <property type="term" value="P:DNA-templated transcription"/>
    <property type="evidence" value="ECO:0007669"/>
    <property type="project" value="UniProtKB-UniRule"/>
</dbReference>
<dbReference type="InterPro" id="IPR036367">
    <property type="entry name" value="Ad_DBP_C_sf"/>
</dbReference>
<evidence type="ECO:0000256" key="3">
    <source>
        <dbReference type="ARBA" id="ARBA00022562"/>
    </source>
</evidence>
<feature type="binding site" evidence="10">
    <location>
        <position position="248"/>
    </location>
    <ligand>
        <name>Zn(2+)</name>
        <dbReference type="ChEBI" id="CHEBI:29105"/>
        <label>1</label>
    </ligand>
</feature>
<feature type="binding site" evidence="10">
    <location>
        <position position="305"/>
    </location>
    <ligand>
        <name>Zn(2+)</name>
        <dbReference type="ChEBI" id="CHEBI:29105"/>
        <label>2</label>
    </ligand>
</feature>
<dbReference type="Gene3D" id="3.90.148.10">
    <property type="entry name" value="Adenovirus DNA-binding, C-terminal domain superfamily/Adenovirus DNA-binding, zinc binding domain"/>
    <property type="match status" value="1"/>
</dbReference>
<dbReference type="GO" id="GO:0003677">
    <property type="term" value="F:DNA binding"/>
    <property type="evidence" value="ECO:0007669"/>
    <property type="project" value="UniProtKB-UniRule"/>
</dbReference>
<dbReference type="GO" id="GO:0008270">
    <property type="term" value="F:zinc ion binding"/>
    <property type="evidence" value="ECO:0007669"/>
    <property type="project" value="UniProtKB-UniRule"/>
</dbReference>
<feature type="region of interest" description="Flexible loop" evidence="10">
    <location>
        <begin position="206"/>
        <end position="240"/>
    </location>
</feature>
<dbReference type="InterPro" id="IPR003176">
    <property type="entry name" value="Adenovirus_DNA-bd_a"/>
</dbReference>
<keyword evidence="1 10" id="KW-0244">Early protein</keyword>
<comment type="similarity">
    <text evidence="10">Belongs to the adenoviridae E2A DNA-binding protein family.</text>
</comment>
<feature type="binding site" evidence="10">
    <location>
        <position position="307"/>
    </location>
    <ligand>
        <name>Zn(2+)</name>
        <dbReference type="ChEBI" id="CHEBI:29105"/>
        <label>2</label>
    </ligand>
</feature>
<dbReference type="EMBL" id="LT841149">
    <property type="protein sequence ID" value="SMG83451.1"/>
    <property type="molecule type" value="Genomic_DNA"/>
</dbReference>
<evidence type="ECO:0000256" key="4">
    <source>
        <dbReference type="ARBA" id="ARBA00022581"/>
    </source>
</evidence>
<evidence type="ECO:0000313" key="15">
    <source>
        <dbReference type="Proteomes" id="UP000272067"/>
    </source>
</evidence>
<keyword evidence="9 10" id="KW-0238">DNA-binding</keyword>
<keyword evidence="6 10" id="KW-0479">Metal-binding</keyword>
<accession>A0A1X7MMJ7</accession>
<keyword evidence="4 10" id="KW-0945">Host-virus interaction</keyword>
<feature type="binding site" evidence="10">
    <location>
        <position position="375"/>
    </location>
    <ligand>
        <name>Zn(2+)</name>
        <dbReference type="ChEBI" id="CHEBI:29105"/>
        <label>2</label>
    </ligand>
</feature>
<keyword evidence="2 10" id="KW-0597">Phosphoprotein</keyword>
<dbReference type="Pfam" id="PF02236">
    <property type="entry name" value="Viral_DNA_bi"/>
    <property type="match status" value="1"/>
</dbReference>
<comment type="function">
    <text evidence="10">Plays a role in the elongation phase of viral strand displacement replication by unwinding the template in an ATP-independent fashion, employing its capacity to form multimers. Also enhances the rate of initiation. Released from template upon second strand synthesis. Assembles in complex with viral pTP, viral pol, host NFIA and host POU2F1/OCT1 on viral origin of replication. Covers the whole ssDNA genome during synthesis. The complementary strand synthesis induces its relese from DNA template. May inhibit cellular transcription mediated by the interaction between host SRCAP and CBP.</text>
</comment>
<dbReference type="InterPro" id="IPR005376">
    <property type="entry name" value="Adenovirus_DNA-bd_zn-bd"/>
</dbReference>
<organism evidence="14 15">
    <name type="scientific">Bottlenose dolphin adenovirus 1</name>
    <dbReference type="NCBI Taxonomy" id="1714377"/>
    <lineage>
        <taxon>Viruses</taxon>
        <taxon>Varidnaviria</taxon>
        <taxon>Bamfordvirae</taxon>
        <taxon>Preplasmiviricota</taxon>
        <taxon>Polisuviricotina</taxon>
        <taxon>Pharingeaviricetes</taxon>
        <taxon>Rowavirales</taxon>
        <taxon>Adenoviridae</taxon>
        <taxon>Mastadenovirus</taxon>
        <taxon>Mastadenovirus delphini</taxon>
        <taxon>Dolphin mastadenovirus B</taxon>
    </lineage>
</organism>
<gene>
    <name evidence="10" type="primary">DBP</name>
</gene>
<feature type="binding site" evidence="10">
    <location>
        <position position="264"/>
    </location>
    <ligand>
        <name>Zn(2+)</name>
        <dbReference type="ChEBI" id="CHEBI:29105"/>
        <label>1</label>
    </ligand>
</feature>
<evidence type="ECO:0000256" key="5">
    <source>
        <dbReference type="ARBA" id="ARBA00022705"/>
    </source>
</evidence>
<evidence type="ECO:0000259" key="13">
    <source>
        <dbReference type="Pfam" id="PF03728"/>
    </source>
</evidence>
<dbReference type="Pfam" id="PF03728">
    <property type="entry name" value="Viral_DNA_Zn_bi"/>
    <property type="match status" value="2"/>
</dbReference>
<feature type="domain" description="Adenovirus DNA-binding all-alpha" evidence="12">
    <location>
        <begin position="94"/>
        <end position="170"/>
    </location>
</feature>
<evidence type="ECO:0000256" key="7">
    <source>
        <dbReference type="ARBA" id="ARBA00022833"/>
    </source>
</evidence>
<keyword evidence="3 10" id="KW-1048">Host nucleus</keyword>
<feature type="region of interest" description="Disordered" evidence="11">
    <location>
        <begin position="1"/>
        <end position="71"/>
    </location>
</feature>
<comment type="caution">
    <text evidence="10">Lacks conserved residue(s) required for the propagation of feature annotation.</text>
</comment>
<feature type="domain" description="Adenovirus DNA-binding zinc-binding" evidence="13">
    <location>
        <begin position="303"/>
        <end position="398"/>
    </location>
</feature>
<evidence type="ECO:0000313" key="14">
    <source>
        <dbReference type="EMBL" id="SMG83451.1"/>
    </source>
</evidence>
<evidence type="ECO:0000256" key="6">
    <source>
        <dbReference type="ARBA" id="ARBA00022723"/>
    </source>
</evidence>
<reference evidence="15" key="1">
    <citation type="submission" date="2017-04" db="EMBL/GenBank/DDBJ databases">
        <authorList>
            <person name="Hayer J."/>
            <person name="Malmberg M."/>
            <person name="Hayer J."/>
        </authorList>
    </citation>
    <scope>NUCLEOTIDE SEQUENCE [LARGE SCALE GENOMIC DNA]</scope>
</reference>
<dbReference type="GO" id="GO:0042025">
    <property type="term" value="C:host cell nucleus"/>
    <property type="evidence" value="ECO:0007669"/>
    <property type="project" value="UniProtKB-SubCell"/>
</dbReference>
<feature type="region of interest" description="C-terminal arm, DBP binding" evidence="10">
    <location>
        <begin position="421"/>
        <end position="435"/>
    </location>
</feature>
<comment type="subunit">
    <text evidence="10">Homomultimerizes on viral ssDNA bound to pTP. Forms a initiation complex with viral polymerase, pTP and hosts NFIA and POU2F1/OCT1. Interacts with host SRCAP.</text>
</comment>
<evidence type="ECO:0000256" key="8">
    <source>
        <dbReference type="ARBA" id="ARBA00023109"/>
    </source>
</evidence>
<keyword evidence="7 10" id="KW-0862">Zinc</keyword>
<evidence type="ECO:0000259" key="12">
    <source>
        <dbReference type="Pfam" id="PF02236"/>
    </source>
</evidence>
<keyword evidence="15" id="KW-1185">Reference proteome</keyword>
<keyword evidence="5 10" id="KW-0235">DNA replication</keyword>
<proteinExistence type="inferred from homology"/>
<dbReference type="GO" id="GO:0045740">
    <property type="term" value="P:positive regulation of DNA replication"/>
    <property type="evidence" value="ECO:0007669"/>
    <property type="project" value="UniProtKB-UniRule"/>
</dbReference>
<dbReference type="GO" id="GO:0019028">
    <property type="term" value="C:viral capsid"/>
    <property type="evidence" value="ECO:0007669"/>
    <property type="project" value="UniProtKB-UniRule"/>
</dbReference>
<dbReference type="InterPro" id="IPR036368">
    <property type="entry name" value="ADBP_zn-bd_sf"/>
</dbReference>
<dbReference type="Proteomes" id="UP000272067">
    <property type="component" value="Segment"/>
</dbReference>
<dbReference type="SUPFAM" id="SSF47724">
    <property type="entry name" value="Domain of early E2A DNA-binding protein, ADDBP"/>
    <property type="match status" value="1"/>
</dbReference>
<evidence type="ECO:0000256" key="2">
    <source>
        <dbReference type="ARBA" id="ARBA00022553"/>
    </source>
</evidence>
<sequence length="435" mass="49307">MSHYDGVSDTSSGEEEKLVMDITPKAKRIRRRRQALDSDEGAEGFETPKHKKPVPEATTPRKAPRKNKHITEPTAILQKNKIWRNTLNPDELKWQKAMDLAVRLLSSQKVSLTDLTLLPDSGTIECFKRCVQNWMSDKKLFLQLTYSTTKTVNLLIGRFLLNFVLQSAGLHTPTWNPTGVVVWKHGCEEHLKCLHGLAMINKEQVIEMDVGSENAQRALKENPNGTKVVPNKWGRNVVQIKNSNAMACVCDASTPPNNFTNLSCGMFYTDNEKALEAFRQAMDFVQAIYPKMPTARSHLLLPLNCECNWGCNQMPLLGRQVCKITPFAVNSATNIDKTHINDPKILATLNHPFVLVYQCYNPVFRNNKGNTNKNCDFKISHVDLVSALQLAKKIWMDIMQTKAPVLIPEFKWDARYQVQNTILPTAQNDEDDSLF</sequence>
<dbReference type="InterPro" id="IPR037540">
    <property type="entry name" value="ADV_DNB2"/>
</dbReference>